<dbReference type="Gene3D" id="3.40.50.2300">
    <property type="match status" value="1"/>
</dbReference>
<dbReference type="InterPro" id="IPR023485">
    <property type="entry name" value="Ptyr_pPase"/>
</dbReference>
<dbReference type="AlphaFoldDB" id="A0A087E9G2"/>
<dbReference type="PANTHER" id="PTHR43428:SF1">
    <property type="entry name" value="ARSENATE REDUCTASE"/>
    <property type="match status" value="1"/>
</dbReference>
<evidence type="ECO:0000313" key="3">
    <source>
        <dbReference type="EMBL" id="KFJ04413.1"/>
    </source>
</evidence>
<accession>A0A087E9G2</accession>
<keyword evidence="1" id="KW-0059">Arsenical resistance</keyword>
<dbReference type="InterPro" id="IPR036196">
    <property type="entry name" value="Ptyr_pPase_sf"/>
</dbReference>
<evidence type="ECO:0000259" key="2">
    <source>
        <dbReference type="SMART" id="SM00226"/>
    </source>
</evidence>
<keyword evidence="4" id="KW-1185">Reference proteome</keyword>
<dbReference type="PANTHER" id="PTHR43428">
    <property type="entry name" value="ARSENATE REDUCTASE"/>
    <property type="match status" value="1"/>
</dbReference>
<dbReference type="Pfam" id="PF01451">
    <property type="entry name" value="LMWPc"/>
    <property type="match status" value="1"/>
</dbReference>
<dbReference type="EMBL" id="JGZU01000018">
    <property type="protein sequence ID" value="KFJ04413.1"/>
    <property type="molecule type" value="Genomic_DNA"/>
</dbReference>
<feature type="domain" description="Phosphotyrosine protein phosphatase I" evidence="2">
    <location>
        <begin position="1"/>
        <end position="110"/>
    </location>
</feature>
<sequence>MAEAIAKSLAPEGVEILSAGSEPADEAHPVVVEALAGIGLKPYSQPKQLKRENVEVSDWVITMGCGESCPYVPGVHYEDWDIPDPHGKSLEEVSAIRDQITERVHDLLRRIAAIR</sequence>
<dbReference type="STRING" id="356829.BITS_1274"/>
<dbReference type="Proteomes" id="UP000029080">
    <property type="component" value="Unassembled WGS sequence"/>
</dbReference>
<protein>
    <submittedName>
        <fullName evidence="3">Arsenate reductase</fullName>
    </submittedName>
</protein>
<reference evidence="3 4" key="1">
    <citation type="submission" date="2014-03" db="EMBL/GenBank/DDBJ databases">
        <title>Genomics of Bifidobacteria.</title>
        <authorList>
            <person name="Ventura M."/>
            <person name="Milani C."/>
            <person name="Lugli G.A."/>
        </authorList>
    </citation>
    <scope>NUCLEOTIDE SEQUENCE [LARGE SCALE GENOMIC DNA]</scope>
    <source>
        <strain evidence="3 4">JCM 13495</strain>
    </source>
</reference>
<evidence type="ECO:0000313" key="4">
    <source>
        <dbReference type="Proteomes" id="UP000029080"/>
    </source>
</evidence>
<gene>
    <name evidence="3" type="ORF">BITS_1274</name>
</gene>
<name>A0A087E9G2_9BIFI</name>
<dbReference type="GO" id="GO:0046685">
    <property type="term" value="P:response to arsenic-containing substance"/>
    <property type="evidence" value="ECO:0007669"/>
    <property type="project" value="UniProtKB-KW"/>
</dbReference>
<proteinExistence type="predicted"/>
<organism evidence="3 4">
    <name type="scientific">Bifidobacterium tsurumiense</name>
    <dbReference type="NCBI Taxonomy" id="356829"/>
    <lineage>
        <taxon>Bacteria</taxon>
        <taxon>Bacillati</taxon>
        <taxon>Actinomycetota</taxon>
        <taxon>Actinomycetes</taxon>
        <taxon>Bifidobacteriales</taxon>
        <taxon>Bifidobacteriaceae</taxon>
        <taxon>Bifidobacterium</taxon>
    </lineage>
</organism>
<dbReference type="eggNOG" id="COG0394">
    <property type="taxonomic scope" value="Bacteria"/>
</dbReference>
<dbReference type="SUPFAM" id="SSF52788">
    <property type="entry name" value="Phosphotyrosine protein phosphatases I"/>
    <property type="match status" value="1"/>
</dbReference>
<evidence type="ECO:0000256" key="1">
    <source>
        <dbReference type="ARBA" id="ARBA00022849"/>
    </source>
</evidence>
<dbReference type="SMART" id="SM00226">
    <property type="entry name" value="LMWPc"/>
    <property type="match status" value="1"/>
</dbReference>
<comment type="caution">
    <text evidence="3">The sequence shown here is derived from an EMBL/GenBank/DDBJ whole genome shotgun (WGS) entry which is preliminary data.</text>
</comment>